<evidence type="ECO:0000256" key="1">
    <source>
        <dbReference type="SAM" id="Phobius"/>
    </source>
</evidence>
<dbReference type="RefSeq" id="WP_010854455.1">
    <property type="nucleotide sequence ID" value="NZ_AQHR01000061.1"/>
</dbReference>
<reference evidence="2 3" key="1">
    <citation type="submission" date="2013-02" db="EMBL/GenBank/DDBJ databases">
        <title>A novel strain isolated from Lonar lake, Maharashtra, India.</title>
        <authorList>
            <person name="Singh A."/>
        </authorList>
    </citation>
    <scope>NUCLEOTIDE SEQUENCE [LARGE SCALE GENOMIC DNA]</scope>
    <source>
        <strain evidence="2 3">AK24</strain>
    </source>
</reference>
<dbReference type="Pfam" id="PF12836">
    <property type="entry name" value="HHH_3"/>
    <property type="match status" value="2"/>
</dbReference>
<dbReference type="InterPro" id="IPR010994">
    <property type="entry name" value="RuvA_2-like"/>
</dbReference>
<evidence type="ECO:0000313" key="2">
    <source>
        <dbReference type="EMBL" id="EON77237.1"/>
    </source>
</evidence>
<dbReference type="GO" id="GO:0015628">
    <property type="term" value="P:protein secretion by the type II secretion system"/>
    <property type="evidence" value="ECO:0007669"/>
    <property type="project" value="TreeGrafter"/>
</dbReference>
<dbReference type="InterPro" id="IPR051675">
    <property type="entry name" value="Endo/Exo/Phosphatase_dom_1"/>
</dbReference>
<keyword evidence="1" id="KW-0472">Membrane</keyword>
<dbReference type="GO" id="GO:0015627">
    <property type="term" value="C:type II protein secretion system complex"/>
    <property type="evidence" value="ECO:0007669"/>
    <property type="project" value="TreeGrafter"/>
</dbReference>
<dbReference type="PANTHER" id="PTHR21180:SF32">
    <property type="entry name" value="ENDONUCLEASE_EXONUCLEASE_PHOSPHATASE FAMILY DOMAIN-CONTAINING PROTEIN 1"/>
    <property type="match status" value="1"/>
</dbReference>
<evidence type="ECO:0000313" key="3">
    <source>
        <dbReference type="Proteomes" id="UP000013909"/>
    </source>
</evidence>
<feature type="transmembrane region" description="Helical" evidence="1">
    <location>
        <begin position="21"/>
        <end position="45"/>
    </location>
</feature>
<dbReference type="Proteomes" id="UP000013909">
    <property type="component" value="Unassembled WGS sequence"/>
</dbReference>
<gene>
    <name evidence="2" type="ORF">ADIS_2317</name>
</gene>
<dbReference type="OrthoDB" id="981124at2"/>
<keyword evidence="1" id="KW-0812">Transmembrane</keyword>
<sequence>MHKRVVRFFRLYFGFSRRESRGFLLVFPGLVVLFFIPSLLGQFFFNAGVGRYEQYRVEAQAIANRILPIPDTVASLPTTGTVSVNPIPVLQDTAERHHRGWKRPDKPDLNRVPFHEADSILLQAVVGVGPVISSRIVKYRDRLGGFYDAGQLLEVYGVTEELAARIYELFPFSPDIYKRLPINQLSSKDLAQHPYIGVNEARVIFAYRNQHGPIARREDLLNIKILTEAWIERIEPYLTF</sequence>
<organism evidence="2 3">
    <name type="scientific">Lunatimonas lonarensis</name>
    <dbReference type="NCBI Taxonomy" id="1232681"/>
    <lineage>
        <taxon>Bacteria</taxon>
        <taxon>Pseudomonadati</taxon>
        <taxon>Bacteroidota</taxon>
        <taxon>Cytophagia</taxon>
        <taxon>Cytophagales</taxon>
        <taxon>Cyclobacteriaceae</taxon>
    </lineage>
</organism>
<keyword evidence="1" id="KW-1133">Transmembrane helix</keyword>
<dbReference type="STRING" id="1232681.ADIS_2317"/>
<keyword evidence="3" id="KW-1185">Reference proteome</keyword>
<accession>R7ZT28</accession>
<protein>
    <recommendedName>
        <fullName evidence="4">Helix-hairpin-helix domain-containing protein</fullName>
    </recommendedName>
</protein>
<dbReference type="AlphaFoldDB" id="R7ZT28"/>
<dbReference type="PANTHER" id="PTHR21180">
    <property type="entry name" value="ENDONUCLEASE/EXONUCLEASE/PHOSPHATASE FAMILY DOMAIN-CONTAINING PROTEIN 1"/>
    <property type="match status" value="1"/>
</dbReference>
<name>R7ZT28_9BACT</name>
<dbReference type="Gene3D" id="1.10.150.280">
    <property type="entry name" value="AF1531-like domain"/>
    <property type="match status" value="1"/>
</dbReference>
<proteinExistence type="predicted"/>
<dbReference type="Gene3D" id="1.10.150.320">
    <property type="entry name" value="Photosystem II 12 kDa extrinsic protein"/>
    <property type="match status" value="1"/>
</dbReference>
<comment type="caution">
    <text evidence="2">The sequence shown here is derived from an EMBL/GenBank/DDBJ whole genome shotgun (WGS) entry which is preliminary data.</text>
</comment>
<dbReference type="SUPFAM" id="SSF47781">
    <property type="entry name" value="RuvA domain 2-like"/>
    <property type="match status" value="2"/>
</dbReference>
<evidence type="ECO:0008006" key="4">
    <source>
        <dbReference type="Google" id="ProtNLM"/>
    </source>
</evidence>
<dbReference type="EMBL" id="AQHR01000061">
    <property type="protein sequence ID" value="EON77237.1"/>
    <property type="molecule type" value="Genomic_DNA"/>
</dbReference>